<proteinExistence type="predicted"/>
<organism evidence="1 2">
    <name type="scientific">Rickettsia parkeri str. Tate's Hell</name>
    <dbReference type="NCBI Taxonomy" id="1359189"/>
    <lineage>
        <taxon>Bacteria</taxon>
        <taxon>Pseudomonadati</taxon>
        <taxon>Pseudomonadota</taxon>
        <taxon>Alphaproteobacteria</taxon>
        <taxon>Rickettsiales</taxon>
        <taxon>Rickettsiaceae</taxon>
        <taxon>Rickettsieae</taxon>
        <taxon>Rickettsia</taxon>
        <taxon>spotted fever group</taxon>
    </lineage>
</organism>
<accession>A0ABR5DQX4</accession>
<protein>
    <submittedName>
        <fullName evidence="1">Uncharacterized protein</fullName>
    </submittedName>
</protein>
<dbReference type="Proteomes" id="UP000035491">
    <property type="component" value="Unassembled WGS sequence"/>
</dbReference>
<dbReference type="EMBL" id="LAOO01000001">
    <property type="protein sequence ID" value="KJW01133.1"/>
    <property type="molecule type" value="Genomic_DNA"/>
</dbReference>
<evidence type="ECO:0000313" key="2">
    <source>
        <dbReference type="Proteomes" id="UP000035491"/>
    </source>
</evidence>
<evidence type="ECO:0000313" key="1">
    <source>
        <dbReference type="EMBL" id="KJW01133.1"/>
    </source>
</evidence>
<sequence length="74" mass="8751">MNILYLIERRCADNIVSIIINNIHKKVSKTLEEKWTIKNSKIEYCHVQSAVSSTFFDLFLGIRDEYFARIMPLE</sequence>
<gene>
    <name evidence="1" type="ORF">RPATATE_0790</name>
</gene>
<name>A0ABR5DQX4_RICPA</name>
<dbReference type="RefSeq" id="WP_041472220.1">
    <property type="nucleotide sequence ID" value="NZ_LAOO01000001.1"/>
</dbReference>
<comment type="caution">
    <text evidence="1">The sequence shown here is derived from an EMBL/GenBank/DDBJ whole genome shotgun (WGS) entry which is preliminary data.</text>
</comment>
<reference evidence="1 2" key="1">
    <citation type="submission" date="2015-02" db="EMBL/GenBank/DDBJ databases">
        <title>Genome Sequencing of Rickettsiales.</title>
        <authorList>
            <person name="Daugherty S.C."/>
            <person name="Su Q."/>
            <person name="Abolude K."/>
            <person name="Beier-Sexton M."/>
            <person name="Carlyon J.A."/>
            <person name="Carter R."/>
            <person name="Day N.P."/>
            <person name="Dumler S.J."/>
            <person name="Dyachenko V."/>
            <person name="Godinez A."/>
            <person name="Kurtti T.J."/>
            <person name="Lichay M."/>
            <person name="Mullins K.E."/>
            <person name="Ott S."/>
            <person name="Pappas-Brown V."/>
            <person name="Paris D.H."/>
            <person name="Patel P."/>
            <person name="Richards A.L."/>
            <person name="Sadzewicz L."/>
            <person name="Sears K."/>
            <person name="Seidman D."/>
            <person name="Sengamalay N."/>
            <person name="Stenos J."/>
            <person name="Tallon L.J."/>
            <person name="Vincent G."/>
            <person name="Fraser C.M."/>
            <person name="Munderloh U."/>
            <person name="Dunning-Hotopp J.C."/>
        </authorList>
    </citation>
    <scope>NUCLEOTIDE SEQUENCE [LARGE SCALE GENOMIC DNA]</scope>
    <source>
        <strain evidence="1 2">Tate's Hell</strain>
    </source>
</reference>
<keyword evidence="2" id="KW-1185">Reference proteome</keyword>